<dbReference type="PRINTS" id="PR01840">
    <property type="entry name" value="TATCFAMILY"/>
</dbReference>
<dbReference type="PANTHER" id="PTHR30371:SF0">
    <property type="entry name" value="SEC-INDEPENDENT PROTEIN TRANSLOCASE PROTEIN TATC, CHLOROPLASTIC-RELATED"/>
    <property type="match status" value="1"/>
</dbReference>
<keyword evidence="5" id="KW-1003">Cell membrane</keyword>
<keyword evidence="5" id="KW-0811">Translocation</keyword>
<gene>
    <name evidence="5" type="primary">tatC</name>
    <name evidence="6" type="ORF">K529_005195</name>
</gene>
<keyword evidence="5" id="KW-0653">Protein transport</keyword>
<evidence type="ECO:0000256" key="5">
    <source>
        <dbReference type="HAMAP-Rule" id="MF_00902"/>
    </source>
</evidence>
<keyword evidence="3 5" id="KW-1133">Transmembrane helix</keyword>
<dbReference type="KEGG" id="rmb:K529_005195"/>
<feature type="transmembrane region" description="Helical" evidence="5">
    <location>
        <begin position="252"/>
        <end position="273"/>
    </location>
</feature>
<dbReference type="PANTHER" id="PTHR30371">
    <property type="entry name" value="SEC-INDEPENDENT PROTEIN TRANSLOCASE PROTEIN TATC"/>
    <property type="match status" value="1"/>
</dbReference>
<reference evidence="6 7" key="1">
    <citation type="journal article" date="2016" name="ISME J.">
        <title>Global occurrence and heterogeneity of the Roseobacter-clade species Ruegeria mobilis.</title>
        <authorList>
            <person name="Sonnenschein E."/>
            <person name="Gram L."/>
        </authorList>
    </citation>
    <scope>NUCLEOTIDE SEQUENCE [LARGE SCALE GENOMIC DNA]</scope>
    <source>
        <strain evidence="6 7">F1926</strain>
    </source>
</reference>
<dbReference type="STRING" id="1265309.K529_005195"/>
<dbReference type="InterPro" id="IPR002033">
    <property type="entry name" value="TatC"/>
</dbReference>
<dbReference type="GO" id="GO:0043953">
    <property type="term" value="P:protein transport by the Tat complex"/>
    <property type="evidence" value="ECO:0007669"/>
    <property type="project" value="UniProtKB-UniRule"/>
</dbReference>
<dbReference type="Proteomes" id="UP000013243">
    <property type="component" value="Chromosome"/>
</dbReference>
<dbReference type="HAMAP" id="MF_00902">
    <property type="entry name" value="TatC"/>
    <property type="match status" value="1"/>
</dbReference>
<feature type="transmembrane region" description="Helical" evidence="5">
    <location>
        <begin position="116"/>
        <end position="138"/>
    </location>
</feature>
<feature type="transmembrane region" description="Helical" evidence="5">
    <location>
        <begin position="25"/>
        <end position="43"/>
    </location>
</feature>
<dbReference type="Pfam" id="PF00902">
    <property type="entry name" value="TatC"/>
    <property type="match status" value="1"/>
</dbReference>
<sequence>MSQTDDLDDSTAPLIEHLAELRSRLIRAVLAFAVGIVLAFMVAEPILQFLVSPIEQTLRELGDPSPTLQYTSPQEYLFTLFRISMVFGFALSFPVIGFQLWRFVAPGLYKSEKGAFLPFLIASPFMFLLGASFAQFVVTPLAMQFFLGFADVSSIFAGLLSQATGGDVPVDVAVVPETTEGVKITFFGKVNESLDITLKFIMAFGLCFQLPVLLTLMGKAGLVSAEGLGAMRKYAVVAILVLAALVTPPDVITQIILFTVVYGLYEVSIFLVARVEKKREEQLRAEGFYDDELDGE</sequence>
<evidence type="ECO:0000256" key="3">
    <source>
        <dbReference type="ARBA" id="ARBA00022989"/>
    </source>
</evidence>
<comment type="subunit">
    <text evidence="5">The Tat system comprises two distinct complexes: a TatABC complex, containing multiple copies of TatA, TatB and TatC subunits, and a separate TatA complex, containing only TatA subunits. Substrates initially bind to the TatABC complex, which probably triggers association of the separate TatA complex to form the active translocon.</text>
</comment>
<comment type="function">
    <text evidence="5">Part of the twin-arginine translocation (Tat) system that transports large folded proteins containing a characteristic twin-arginine motif in their signal peptide across membranes. Together with TatB, TatC is part of a receptor directly interacting with Tat signal peptides.</text>
</comment>
<protein>
    <recommendedName>
        <fullName evidence="5">Sec-independent protein translocase protein TatC</fullName>
    </recommendedName>
</protein>
<evidence type="ECO:0000313" key="6">
    <source>
        <dbReference type="EMBL" id="ANP40157.1"/>
    </source>
</evidence>
<accession>A0A1B1A105</accession>
<keyword evidence="4 5" id="KW-0472">Membrane</keyword>
<keyword evidence="5" id="KW-0813">Transport</keyword>
<evidence type="ECO:0000313" key="7">
    <source>
        <dbReference type="Proteomes" id="UP000013243"/>
    </source>
</evidence>
<dbReference type="GeneID" id="28249205"/>
<dbReference type="AlphaFoldDB" id="A0A1B1A105"/>
<evidence type="ECO:0000256" key="1">
    <source>
        <dbReference type="ARBA" id="ARBA00004141"/>
    </source>
</evidence>
<name>A0A1B1A105_9RHOB</name>
<evidence type="ECO:0000256" key="2">
    <source>
        <dbReference type="ARBA" id="ARBA00022692"/>
    </source>
</evidence>
<feature type="transmembrane region" description="Helical" evidence="5">
    <location>
        <begin position="80"/>
        <end position="104"/>
    </location>
</feature>
<organism evidence="6 7">
    <name type="scientific">Tritonibacter mobilis F1926</name>
    <dbReference type="NCBI Taxonomy" id="1265309"/>
    <lineage>
        <taxon>Bacteria</taxon>
        <taxon>Pseudomonadati</taxon>
        <taxon>Pseudomonadota</taxon>
        <taxon>Alphaproteobacteria</taxon>
        <taxon>Rhodobacterales</taxon>
        <taxon>Paracoccaceae</taxon>
        <taxon>Tritonibacter</taxon>
    </lineage>
</organism>
<evidence type="ECO:0000256" key="4">
    <source>
        <dbReference type="ARBA" id="ARBA00023136"/>
    </source>
</evidence>
<comment type="subcellular location">
    <subcellularLocation>
        <location evidence="5">Cell membrane</location>
        <topology evidence="5">Multi-pass membrane protein</topology>
    </subcellularLocation>
    <subcellularLocation>
        <location evidence="1">Membrane</location>
        <topology evidence="1">Multi-pass membrane protein</topology>
    </subcellularLocation>
</comment>
<comment type="similarity">
    <text evidence="5">Belongs to the TatC family.</text>
</comment>
<dbReference type="RefSeq" id="WP_005673014.1">
    <property type="nucleotide sequence ID" value="NZ_CP015230.1"/>
</dbReference>
<dbReference type="GO" id="GO:0065002">
    <property type="term" value="P:intracellular protein transmembrane transport"/>
    <property type="evidence" value="ECO:0007669"/>
    <property type="project" value="TreeGrafter"/>
</dbReference>
<dbReference type="GO" id="GO:0009977">
    <property type="term" value="F:proton motive force dependent protein transmembrane transporter activity"/>
    <property type="evidence" value="ECO:0007669"/>
    <property type="project" value="TreeGrafter"/>
</dbReference>
<dbReference type="EMBL" id="CP015230">
    <property type="protein sequence ID" value="ANP40157.1"/>
    <property type="molecule type" value="Genomic_DNA"/>
</dbReference>
<dbReference type="GO" id="GO:0033281">
    <property type="term" value="C:TAT protein transport complex"/>
    <property type="evidence" value="ECO:0007669"/>
    <property type="project" value="UniProtKB-UniRule"/>
</dbReference>
<feature type="transmembrane region" description="Helical" evidence="5">
    <location>
        <begin position="230"/>
        <end position="246"/>
    </location>
</feature>
<proteinExistence type="inferred from homology"/>
<keyword evidence="2 5" id="KW-0812">Transmembrane</keyword>
<feature type="transmembrane region" description="Helical" evidence="5">
    <location>
        <begin position="196"/>
        <end position="218"/>
    </location>
</feature>
<dbReference type="OrthoDB" id="9777044at2"/>